<reference evidence="2" key="1">
    <citation type="submission" date="2022-11" db="UniProtKB">
        <authorList>
            <consortium name="WormBaseParasite"/>
        </authorList>
    </citation>
    <scope>IDENTIFICATION</scope>
</reference>
<name>A0A914HG31_GLORO</name>
<sequence>MSDNPTKVEKRLKEIFICDDVLFEVFQFCGPFVLGLKVALISDRLDFLVDAHFNSKEWSLGWLTIRRAADGKGAEIAKLKFRRLMPLSGGEDRVKVLVKHQLPIPQEPFPDKVIGFDCIWISYIDRSVIEFLKSIRRLFDPKQTKLSIGTRFDQNRTWEIICHQIWPLIKDNICEFPLYSTDTLDRLRQFSPTVLRDCAKLRVISCHGFLEFPADDSAGASSGQALAKWLLTAREGVRLKMLCCRRHSGEMEGLIEAFVNSTDPINFIVCLWAVTNAPFELKNTLTGERLVLRHVRSDLCLLIRCPIERDEDKWAVWEKEAAEWAVETTEPRLWWNSIHIELQDYNIGDELFDANEGPSEPKK</sequence>
<evidence type="ECO:0000313" key="1">
    <source>
        <dbReference type="Proteomes" id="UP000887572"/>
    </source>
</evidence>
<accession>A0A914HG31</accession>
<keyword evidence="1" id="KW-1185">Reference proteome</keyword>
<dbReference type="Proteomes" id="UP000887572">
    <property type="component" value="Unplaced"/>
</dbReference>
<organism evidence="1 2">
    <name type="scientific">Globodera rostochiensis</name>
    <name type="common">Golden nematode worm</name>
    <name type="synonym">Heterodera rostochiensis</name>
    <dbReference type="NCBI Taxonomy" id="31243"/>
    <lineage>
        <taxon>Eukaryota</taxon>
        <taxon>Metazoa</taxon>
        <taxon>Ecdysozoa</taxon>
        <taxon>Nematoda</taxon>
        <taxon>Chromadorea</taxon>
        <taxon>Rhabditida</taxon>
        <taxon>Tylenchina</taxon>
        <taxon>Tylenchomorpha</taxon>
        <taxon>Tylenchoidea</taxon>
        <taxon>Heteroderidae</taxon>
        <taxon>Heteroderinae</taxon>
        <taxon>Globodera</taxon>
    </lineage>
</organism>
<proteinExistence type="predicted"/>
<protein>
    <submittedName>
        <fullName evidence="2">Uncharacterized protein</fullName>
    </submittedName>
</protein>
<dbReference type="WBParaSite" id="Gr19_v10_g16632.t1">
    <property type="protein sequence ID" value="Gr19_v10_g16632.t1"/>
    <property type="gene ID" value="Gr19_v10_g16632"/>
</dbReference>
<evidence type="ECO:0000313" key="2">
    <source>
        <dbReference type="WBParaSite" id="Gr19_v10_g16632.t1"/>
    </source>
</evidence>
<dbReference type="AlphaFoldDB" id="A0A914HG31"/>